<reference evidence="10 11" key="1">
    <citation type="journal article" date="2016" name="Mol. Biol. Evol.">
        <title>Comparative Genomics of Early-Diverging Mushroom-Forming Fungi Provides Insights into the Origins of Lignocellulose Decay Capabilities.</title>
        <authorList>
            <person name="Nagy L.G."/>
            <person name="Riley R."/>
            <person name="Tritt A."/>
            <person name="Adam C."/>
            <person name="Daum C."/>
            <person name="Floudas D."/>
            <person name="Sun H."/>
            <person name="Yadav J.S."/>
            <person name="Pangilinan J."/>
            <person name="Larsson K.H."/>
            <person name="Matsuura K."/>
            <person name="Barry K."/>
            <person name="Labutti K."/>
            <person name="Kuo R."/>
            <person name="Ohm R.A."/>
            <person name="Bhattacharya S.S."/>
            <person name="Shirouzu T."/>
            <person name="Yoshinaga Y."/>
            <person name="Martin F.M."/>
            <person name="Grigoriev I.V."/>
            <person name="Hibbett D.S."/>
        </authorList>
    </citation>
    <scope>NUCLEOTIDE SEQUENCE [LARGE SCALE GENOMIC DNA]</scope>
    <source>
        <strain evidence="10 11">HHB12733</strain>
    </source>
</reference>
<keyword evidence="2" id="KW-0479">Metal-binding</keyword>
<dbReference type="InterPro" id="IPR011707">
    <property type="entry name" value="Cu-oxidase-like_N"/>
</dbReference>
<protein>
    <submittedName>
        <fullName evidence="10">Multicopper oxidase</fullName>
    </submittedName>
</protein>
<keyword evidence="11" id="KW-1185">Reference proteome</keyword>
<accession>A0A165CZ91</accession>
<feature type="domain" description="Plastocyanin-like" evidence="7">
    <location>
        <begin position="164"/>
        <end position="303"/>
    </location>
</feature>
<evidence type="ECO:0000259" key="8">
    <source>
        <dbReference type="Pfam" id="PF07731"/>
    </source>
</evidence>
<dbReference type="AlphaFoldDB" id="A0A165CZ91"/>
<keyword evidence="6" id="KW-0325">Glycoprotein</keyword>
<evidence type="ECO:0000256" key="2">
    <source>
        <dbReference type="ARBA" id="ARBA00022723"/>
    </source>
</evidence>
<evidence type="ECO:0000259" key="7">
    <source>
        <dbReference type="Pfam" id="PF00394"/>
    </source>
</evidence>
<dbReference type="Pfam" id="PF07732">
    <property type="entry name" value="Cu-oxidase_3"/>
    <property type="match status" value="1"/>
</dbReference>
<evidence type="ECO:0000256" key="6">
    <source>
        <dbReference type="ARBA" id="ARBA00023180"/>
    </source>
</evidence>
<dbReference type="Pfam" id="PF07731">
    <property type="entry name" value="Cu-oxidase_2"/>
    <property type="match status" value="1"/>
</dbReference>
<gene>
    <name evidence="10" type="ORF">CALCODRAFT_406395</name>
</gene>
<dbReference type="InterPro" id="IPR045087">
    <property type="entry name" value="Cu-oxidase_fam"/>
</dbReference>
<dbReference type="Gene3D" id="2.60.40.420">
    <property type="entry name" value="Cupredoxins - blue copper proteins"/>
    <property type="match status" value="3"/>
</dbReference>
<evidence type="ECO:0000256" key="3">
    <source>
        <dbReference type="ARBA" id="ARBA00023002"/>
    </source>
</evidence>
<dbReference type="PANTHER" id="PTHR11709:SF511">
    <property type="entry name" value="LACCASE"/>
    <property type="match status" value="1"/>
</dbReference>
<feature type="non-terminal residue" evidence="10">
    <location>
        <position position="1"/>
    </location>
</feature>
<organism evidence="10 11">
    <name type="scientific">Calocera cornea HHB12733</name>
    <dbReference type="NCBI Taxonomy" id="1353952"/>
    <lineage>
        <taxon>Eukaryota</taxon>
        <taxon>Fungi</taxon>
        <taxon>Dikarya</taxon>
        <taxon>Basidiomycota</taxon>
        <taxon>Agaricomycotina</taxon>
        <taxon>Dacrymycetes</taxon>
        <taxon>Dacrymycetales</taxon>
        <taxon>Dacrymycetaceae</taxon>
        <taxon>Calocera</taxon>
    </lineage>
</organism>
<dbReference type="OrthoDB" id="2121828at2759"/>
<dbReference type="STRING" id="1353952.A0A165CZ91"/>
<keyword evidence="5" id="KW-1015">Disulfide bond</keyword>
<dbReference type="SUPFAM" id="SSF49503">
    <property type="entry name" value="Cupredoxins"/>
    <property type="match status" value="3"/>
</dbReference>
<sequence length="542" mass="61198">LHPEQHVHRPPQLRTYTFVLRSELRAPDGVLKRVLTVNGLFPGPTIELRSGDTLRVSVRNELEEGTALHWHGLRFADGTVSQDGTPGLTQCPIPPNGTYTYEFRTSPDQAGTYWYHSHGGAQRADGLWGGLVIHPPAPAAALQAEGGKPQRVHDEPRSRWDSELLLLIGDWFHREGGTMFAWYWNKGSGGNEPVPDNALLNGQQTFDCARSVRRITCTPTAPARPEYTLDPAKTYKLRLVNTGSLAQTFLSVDEHELVVVEADGTDVEPVVARELAIAPGQRYAVILRYLQPQEGQTFWLRHRLDQSCFKYPNFALDPQPKAVIRYSVPRSRLQEPTTERWNVTEADEFDARLLQPLDPAARALPETTMDPLLLYVTTVKFPQNGHLPWGYVNRTSWRPNEREPLLAQLPPADAWLDPATGRPAPDSWGPHEYVVQTSRNETVVVDLIINNLEDGLHPFHLHGHHFWPLHVGKSARYGWGSYNWEYPPTLPTTAPAMRDTMVIPLRSHAVFRVKFDTPGMWLFHCHVLVHLKSGMAMTFDVM</sequence>
<name>A0A165CZ91_9BASI</name>
<keyword evidence="3" id="KW-0560">Oxidoreductase</keyword>
<evidence type="ECO:0000256" key="1">
    <source>
        <dbReference type="ARBA" id="ARBA00010609"/>
    </source>
</evidence>
<dbReference type="CDD" id="cd13886">
    <property type="entry name" value="CuRO_2_MCO_like_1"/>
    <property type="match status" value="1"/>
</dbReference>
<dbReference type="GO" id="GO:0016491">
    <property type="term" value="F:oxidoreductase activity"/>
    <property type="evidence" value="ECO:0007669"/>
    <property type="project" value="UniProtKB-KW"/>
</dbReference>
<dbReference type="InterPro" id="IPR011706">
    <property type="entry name" value="Cu-oxidase_C"/>
</dbReference>
<dbReference type="GO" id="GO:0005507">
    <property type="term" value="F:copper ion binding"/>
    <property type="evidence" value="ECO:0007669"/>
    <property type="project" value="InterPro"/>
</dbReference>
<dbReference type="InterPro" id="IPR033138">
    <property type="entry name" value="Cu_oxidase_CS"/>
</dbReference>
<dbReference type="InterPro" id="IPR001117">
    <property type="entry name" value="Cu-oxidase_2nd"/>
</dbReference>
<evidence type="ECO:0000256" key="5">
    <source>
        <dbReference type="ARBA" id="ARBA00023157"/>
    </source>
</evidence>
<dbReference type="InParanoid" id="A0A165CZ91"/>
<keyword evidence="4" id="KW-0186">Copper</keyword>
<feature type="domain" description="Plastocyanin-like" evidence="8">
    <location>
        <begin position="425"/>
        <end position="541"/>
    </location>
</feature>
<dbReference type="EMBL" id="KV424094">
    <property type="protein sequence ID" value="KZT51724.1"/>
    <property type="molecule type" value="Genomic_DNA"/>
</dbReference>
<evidence type="ECO:0000256" key="4">
    <source>
        <dbReference type="ARBA" id="ARBA00023008"/>
    </source>
</evidence>
<dbReference type="InterPro" id="IPR002355">
    <property type="entry name" value="Cu_oxidase_Cu_BS"/>
</dbReference>
<dbReference type="PROSITE" id="PS00079">
    <property type="entry name" value="MULTICOPPER_OXIDASE1"/>
    <property type="match status" value="2"/>
</dbReference>
<evidence type="ECO:0000313" key="11">
    <source>
        <dbReference type="Proteomes" id="UP000076842"/>
    </source>
</evidence>
<dbReference type="CDD" id="cd13910">
    <property type="entry name" value="CuRO_3_MCO_like_4"/>
    <property type="match status" value="1"/>
</dbReference>
<dbReference type="PANTHER" id="PTHR11709">
    <property type="entry name" value="MULTI-COPPER OXIDASE"/>
    <property type="match status" value="1"/>
</dbReference>
<dbReference type="InterPro" id="IPR008972">
    <property type="entry name" value="Cupredoxin"/>
</dbReference>
<dbReference type="Pfam" id="PF00394">
    <property type="entry name" value="Cu-oxidase"/>
    <property type="match status" value="1"/>
</dbReference>
<dbReference type="PROSITE" id="PS00080">
    <property type="entry name" value="MULTICOPPER_OXIDASE2"/>
    <property type="match status" value="1"/>
</dbReference>
<feature type="domain" description="Plastocyanin-like" evidence="9">
    <location>
        <begin position="26"/>
        <end position="137"/>
    </location>
</feature>
<comment type="similarity">
    <text evidence="1">Belongs to the multicopper oxidase family.</text>
</comment>
<evidence type="ECO:0000259" key="9">
    <source>
        <dbReference type="Pfam" id="PF07732"/>
    </source>
</evidence>
<proteinExistence type="inferred from homology"/>
<feature type="non-terminal residue" evidence="10">
    <location>
        <position position="542"/>
    </location>
</feature>
<dbReference type="Proteomes" id="UP000076842">
    <property type="component" value="Unassembled WGS sequence"/>
</dbReference>
<evidence type="ECO:0000313" key="10">
    <source>
        <dbReference type="EMBL" id="KZT51724.1"/>
    </source>
</evidence>